<evidence type="ECO:0000259" key="1">
    <source>
        <dbReference type="Pfam" id="PF16206"/>
    </source>
</evidence>
<organism evidence="2 3">
    <name type="scientific">Trifolium medium</name>
    <dbReference type="NCBI Taxonomy" id="97028"/>
    <lineage>
        <taxon>Eukaryota</taxon>
        <taxon>Viridiplantae</taxon>
        <taxon>Streptophyta</taxon>
        <taxon>Embryophyta</taxon>
        <taxon>Tracheophyta</taxon>
        <taxon>Spermatophyta</taxon>
        <taxon>Magnoliopsida</taxon>
        <taxon>eudicotyledons</taxon>
        <taxon>Gunneridae</taxon>
        <taxon>Pentapetalae</taxon>
        <taxon>rosids</taxon>
        <taxon>fabids</taxon>
        <taxon>Fabales</taxon>
        <taxon>Fabaceae</taxon>
        <taxon>Papilionoideae</taxon>
        <taxon>50 kb inversion clade</taxon>
        <taxon>NPAAA clade</taxon>
        <taxon>Hologalegina</taxon>
        <taxon>IRL clade</taxon>
        <taxon>Trifolieae</taxon>
        <taxon>Trifolium</taxon>
    </lineage>
</organism>
<dbReference type="PANTHER" id="PTHR34199:SF4">
    <property type="entry name" value="ARM REPEAT SUPERFAMILY PROTEIN"/>
    <property type="match status" value="1"/>
</dbReference>
<evidence type="ECO:0000313" key="2">
    <source>
        <dbReference type="EMBL" id="MCH95822.1"/>
    </source>
</evidence>
<dbReference type="Pfam" id="PF16206">
    <property type="entry name" value="Mon2_C"/>
    <property type="match status" value="1"/>
</dbReference>
<evidence type="ECO:0000313" key="3">
    <source>
        <dbReference type="Proteomes" id="UP000265520"/>
    </source>
</evidence>
<feature type="domain" description="Mon2 C-terminal" evidence="1">
    <location>
        <begin position="3"/>
        <end position="119"/>
    </location>
</feature>
<name>A0A392N888_9FABA</name>
<reference evidence="2 3" key="1">
    <citation type="journal article" date="2018" name="Front. Plant Sci.">
        <title>Red Clover (Trifolium pratense) and Zigzag Clover (T. medium) - A Picture of Genomic Similarities and Differences.</title>
        <authorList>
            <person name="Dluhosova J."/>
            <person name="Istvanek J."/>
            <person name="Nedelnik J."/>
            <person name="Repkova J."/>
        </authorList>
    </citation>
    <scope>NUCLEOTIDE SEQUENCE [LARGE SCALE GENOMIC DNA]</scope>
    <source>
        <strain evidence="3">cv. 10/8</strain>
        <tissue evidence="2">Leaf</tissue>
    </source>
</reference>
<protein>
    <submittedName>
        <fullName evidence="2">Protein MON2-like</fullName>
    </submittedName>
</protein>
<dbReference type="Proteomes" id="UP000265520">
    <property type="component" value="Unassembled WGS sequence"/>
</dbReference>
<proteinExistence type="predicted"/>
<dbReference type="EMBL" id="LXQA010030768">
    <property type="protein sequence ID" value="MCH95822.1"/>
    <property type="molecule type" value="Genomic_DNA"/>
</dbReference>
<accession>A0A392N888</accession>
<comment type="caution">
    <text evidence="2">The sequence shown here is derived from an EMBL/GenBank/DDBJ whole genome shotgun (WGS) entry which is preliminary data.</text>
</comment>
<sequence length="119" mass="13227">MNDGLSALPRDCLQVCVDVTGAYSAQKTELNISLTAVGLLWTMTDFIAKGLLNEPFEERETGVGSIVKQIDSEKMEDQARSIPNNARDRPSYVDVDYEKLLFSIFSLLQNLGADERPEV</sequence>
<dbReference type="InterPro" id="IPR032817">
    <property type="entry name" value="Mon2_C"/>
</dbReference>
<keyword evidence="3" id="KW-1185">Reference proteome</keyword>
<dbReference type="AlphaFoldDB" id="A0A392N888"/>
<dbReference type="PANTHER" id="PTHR34199">
    <property type="entry name" value="NUMOD3 MOTIF FAMILY PROTEIN, EXPRESSED"/>
    <property type="match status" value="1"/>
</dbReference>